<dbReference type="GO" id="GO:0072657">
    <property type="term" value="P:protein localization to membrane"/>
    <property type="evidence" value="ECO:0007669"/>
    <property type="project" value="TreeGrafter"/>
</dbReference>
<evidence type="ECO:0000256" key="6">
    <source>
        <dbReference type="ARBA" id="ARBA00023136"/>
    </source>
</evidence>
<keyword evidence="6 7" id="KW-0472">Membrane</keyword>
<dbReference type="Proteomes" id="UP001211065">
    <property type="component" value="Unassembled WGS sequence"/>
</dbReference>
<feature type="transmembrane region" description="Helical" evidence="7">
    <location>
        <begin position="364"/>
        <end position="387"/>
    </location>
</feature>
<evidence type="ECO:0000313" key="8">
    <source>
        <dbReference type="EMBL" id="KAJ3225796.1"/>
    </source>
</evidence>
<evidence type="ECO:0000256" key="7">
    <source>
        <dbReference type="RuleBase" id="RU363079"/>
    </source>
</evidence>
<feature type="transmembrane region" description="Helical" evidence="7">
    <location>
        <begin position="329"/>
        <end position="352"/>
    </location>
</feature>
<feature type="transmembrane region" description="Helical" evidence="7">
    <location>
        <begin position="555"/>
        <end position="578"/>
    </location>
</feature>
<evidence type="ECO:0000256" key="3">
    <source>
        <dbReference type="ARBA" id="ARBA00022692"/>
    </source>
</evidence>
<dbReference type="PANTHER" id="PTHR10766:SF41">
    <property type="entry name" value="TRANSMEMBRANE 9 SUPERFAMILY MEMBER 3"/>
    <property type="match status" value="1"/>
</dbReference>
<gene>
    <name evidence="8" type="ORF">HK099_006194</name>
</gene>
<keyword evidence="4 7" id="KW-0732">Signal</keyword>
<dbReference type="GO" id="GO:0016020">
    <property type="term" value="C:membrane"/>
    <property type="evidence" value="ECO:0007669"/>
    <property type="project" value="UniProtKB-SubCell"/>
</dbReference>
<feature type="transmembrane region" description="Helical" evidence="7">
    <location>
        <begin position="292"/>
        <end position="317"/>
    </location>
</feature>
<protein>
    <recommendedName>
        <fullName evidence="7">Transmembrane 9 superfamily member</fullName>
    </recommendedName>
</protein>
<sequence>MKLFQTLILLLTFSAISANEHNHHYNTNEQVVVWVDTVGPFANSQETYEFTQLPYCLGEKTLLDHHHETLGEALLGVELINLGTNIQFAKNEEKEILCKTTLSNSDIKTFIYAIRNNYWHQLYVDDLTAWVFVGEEDEPLSNNDNINNVEERKQYLYTMKNFSISYNGDQIIEVNVTNLNPVHLKPDADEMHITFTYSVYWTKTDKLFSNRWAKYLDSDFFEHKIHWFSILNSFMMVIFLVGLVAVIMLRAISRDYARYDKEEGLLDLDRDLGDEYGWKQVHGDVFRSPSRLTWISAMVGTGTQLVVLSFIIILYTIMGDLYLERATILTATIFLYAVTSMISGYFGGSYYAKYGGKNWIKTMFITSGLWPGVVSGVVFSINFIAIYKTSSKAIPFFTMVAILAIWLFLIFPLTLLGAIIGRNWAGEPNFPCRVNPIPRPVPDKIWYAEPIMIILLAGILPFGSIFIETYFIFTSFWAPNKTYYVYGFMLLVFIILITVTACVSIVSTYFLLNSEDHRWHWTSFFASGSTGGYVFLYAIYYFFARTKMTGVFQTTWYFGYMGLVCFGMFIMLGTVGHLTAEKFIRKIYSNVKID</sequence>
<feature type="transmembrane region" description="Helical" evidence="7">
    <location>
        <begin position="453"/>
        <end position="477"/>
    </location>
</feature>
<organism evidence="8 9">
    <name type="scientific">Clydaea vesicula</name>
    <dbReference type="NCBI Taxonomy" id="447962"/>
    <lineage>
        <taxon>Eukaryota</taxon>
        <taxon>Fungi</taxon>
        <taxon>Fungi incertae sedis</taxon>
        <taxon>Chytridiomycota</taxon>
        <taxon>Chytridiomycota incertae sedis</taxon>
        <taxon>Chytridiomycetes</taxon>
        <taxon>Lobulomycetales</taxon>
        <taxon>Lobulomycetaceae</taxon>
        <taxon>Clydaea</taxon>
    </lineage>
</organism>
<reference evidence="8" key="1">
    <citation type="submission" date="2020-05" db="EMBL/GenBank/DDBJ databases">
        <title>Phylogenomic resolution of chytrid fungi.</title>
        <authorList>
            <person name="Stajich J.E."/>
            <person name="Amses K."/>
            <person name="Simmons R."/>
            <person name="Seto K."/>
            <person name="Myers J."/>
            <person name="Bonds A."/>
            <person name="Quandt C.A."/>
            <person name="Barry K."/>
            <person name="Liu P."/>
            <person name="Grigoriev I."/>
            <person name="Longcore J.E."/>
            <person name="James T.Y."/>
        </authorList>
    </citation>
    <scope>NUCLEOTIDE SEQUENCE</scope>
    <source>
        <strain evidence="8">JEL0476</strain>
    </source>
</reference>
<name>A0AAD5U838_9FUNG</name>
<comment type="caution">
    <text evidence="8">The sequence shown here is derived from an EMBL/GenBank/DDBJ whole genome shotgun (WGS) entry which is preliminary data.</text>
</comment>
<comment type="similarity">
    <text evidence="2 7">Belongs to the nonaspanin (TM9SF) (TC 9.A.2) family.</text>
</comment>
<dbReference type="InterPro" id="IPR004240">
    <property type="entry name" value="EMP70"/>
</dbReference>
<feature type="transmembrane region" description="Helical" evidence="7">
    <location>
        <begin position="524"/>
        <end position="543"/>
    </location>
</feature>
<evidence type="ECO:0000256" key="5">
    <source>
        <dbReference type="ARBA" id="ARBA00022989"/>
    </source>
</evidence>
<feature type="transmembrane region" description="Helical" evidence="7">
    <location>
        <begin position="483"/>
        <end position="512"/>
    </location>
</feature>
<keyword evidence="5 7" id="KW-1133">Transmembrane helix</keyword>
<dbReference type="AlphaFoldDB" id="A0AAD5U838"/>
<evidence type="ECO:0000256" key="2">
    <source>
        <dbReference type="ARBA" id="ARBA00005227"/>
    </source>
</evidence>
<accession>A0AAD5U838</accession>
<feature type="transmembrane region" description="Helical" evidence="7">
    <location>
        <begin position="393"/>
        <end position="420"/>
    </location>
</feature>
<evidence type="ECO:0000256" key="4">
    <source>
        <dbReference type="ARBA" id="ARBA00022729"/>
    </source>
</evidence>
<evidence type="ECO:0000313" key="9">
    <source>
        <dbReference type="Proteomes" id="UP001211065"/>
    </source>
</evidence>
<comment type="subcellular location">
    <subcellularLocation>
        <location evidence="1">Membrane</location>
        <topology evidence="1">Multi-pass membrane protein</topology>
    </subcellularLocation>
</comment>
<keyword evidence="3 7" id="KW-0812">Transmembrane</keyword>
<feature type="signal peptide" evidence="7">
    <location>
        <begin position="1"/>
        <end position="18"/>
    </location>
</feature>
<dbReference type="Pfam" id="PF02990">
    <property type="entry name" value="EMP70"/>
    <property type="match status" value="1"/>
</dbReference>
<proteinExistence type="inferred from homology"/>
<dbReference type="PANTHER" id="PTHR10766">
    <property type="entry name" value="TRANSMEMBRANE 9 SUPERFAMILY PROTEIN"/>
    <property type="match status" value="1"/>
</dbReference>
<feature type="chain" id="PRO_5041768957" description="Transmembrane 9 superfamily member" evidence="7">
    <location>
        <begin position="19"/>
        <end position="594"/>
    </location>
</feature>
<feature type="transmembrane region" description="Helical" evidence="7">
    <location>
        <begin position="227"/>
        <end position="249"/>
    </location>
</feature>
<keyword evidence="9" id="KW-1185">Reference proteome</keyword>
<evidence type="ECO:0000256" key="1">
    <source>
        <dbReference type="ARBA" id="ARBA00004141"/>
    </source>
</evidence>
<dbReference type="EMBL" id="JADGJW010000052">
    <property type="protein sequence ID" value="KAJ3225796.1"/>
    <property type="molecule type" value="Genomic_DNA"/>
</dbReference>